<protein>
    <recommendedName>
        <fullName evidence="3">Type 4 fimbrial biogenesis protein PilX N-terminal domain-containing protein</fullName>
    </recommendedName>
</protein>
<evidence type="ECO:0000313" key="2">
    <source>
        <dbReference type="Proteomes" id="UP000594464"/>
    </source>
</evidence>
<evidence type="ECO:0008006" key="3">
    <source>
        <dbReference type="Google" id="ProtNLM"/>
    </source>
</evidence>
<dbReference type="Proteomes" id="UP000594464">
    <property type="component" value="Chromosome"/>
</dbReference>
<sequence length="611" mass="66769">MNIRAQYCRSWASQAGNTLVLFMIIMAVLASLAAGAFKAATLNMETTNSFSKGRKAFYSAEVGLDLAVNAVVNEFENLSVYTESADYAGADADGFITESDYRGYEVKYKVTNPVEQFLYQTIVGNTTIYHYAYTYNIESHSQSLKDKTKETVRETIRILETPLVQYFVFYGMTGNAADLELFPGPDMDMWGRIHSNGDIYIGSSSGNEIRLRNYDTSNSLSPHLMSAAGNVYNNTKDTPIRTYNNTVIVKTAGTGTTFSPTETVSTDITTANEATEETRFNDYVLIQEEPYSTPAKAFFSRGGFYEQRAGDPQRTTIDGIKIIGTGGLGSGTEVFVSRPSPNTDVTALVAAGESSAGVSTGLALPIIQETQDAFEDCREDGRDVDTTDIDLNLLESWYEAYLADNGLSLAGDGILIFTSRSPDASFDNQSGDLQAIRLVKLDATSSAQVSDETTLVTDNPVYIHGDFNTINTHGVAVIGDAINVLSNAFVTKPCGISQNTLFNNYKGTTTSVNAALFSGNLPTQADGSEYSGGVHSYPRLHEWWTGNSLNILGSFVNLWVSEQADGLWCLGGDCYSGPTRNWGWDIRFQDPDFWPPFIPSIYSVERVGFLE</sequence>
<organism evidence="1 2">
    <name type="scientific">Candidatus Nitrohelix vancouverensis</name>
    <dbReference type="NCBI Taxonomy" id="2705534"/>
    <lineage>
        <taxon>Bacteria</taxon>
        <taxon>Pseudomonadati</taxon>
        <taxon>Nitrospinota/Tectimicrobiota group</taxon>
        <taxon>Nitrospinota</taxon>
        <taxon>Nitrospinia</taxon>
        <taxon>Nitrospinales</taxon>
        <taxon>Nitrospinaceae</taxon>
        <taxon>Candidatus Nitrohelix</taxon>
    </lineage>
</organism>
<evidence type="ECO:0000313" key="1">
    <source>
        <dbReference type="EMBL" id="QPJ64505.1"/>
    </source>
</evidence>
<dbReference type="EMBL" id="CP048620">
    <property type="protein sequence ID" value="QPJ64505.1"/>
    <property type="molecule type" value="Genomic_DNA"/>
</dbReference>
<name>A0A7T0G2M5_9BACT</name>
<accession>A0A7T0G2M5</accession>
<reference evidence="2" key="1">
    <citation type="submission" date="2020-02" db="EMBL/GenBank/DDBJ databases">
        <title>Genomic and physiological characterization of two novel Nitrospinaceae genera.</title>
        <authorList>
            <person name="Mueller A.J."/>
            <person name="Jung M.-Y."/>
            <person name="Strachan C.R."/>
            <person name="Herbold C.W."/>
            <person name="Kirkegaard R.H."/>
            <person name="Daims H."/>
        </authorList>
    </citation>
    <scope>NUCLEOTIDE SEQUENCE [LARGE SCALE GENOMIC DNA]</scope>
</reference>
<proteinExistence type="predicted"/>
<dbReference type="AlphaFoldDB" id="A0A7T0G2M5"/>
<dbReference type="KEGG" id="nva:G3M78_03465"/>
<gene>
    <name evidence="1" type="ORF">G3M78_03465</name>
</gene>